<gene>
    <name evidence="1" type="ordered locus">KNP414_04800</name>
</gene>
<reference evidence="2" key="1">
    <citation type="submission" date="2011-06" db="EMBL/GenBank/DDBJ databases">
        <title>Complete genome sequence of Paenibacillus mucilaginosus KNP414.</title>
        <authorList>
            <person name="Wang J."/>
            <person name="Hu S."/>
            <person name="Hu X."/>
            <person name="Zhang B."/>
            <person name="Dong D."/>
            <person name="Zhang S."/>
            <person name="Zhao K."/>
            <person name="Wu D."/>
        </authorList>
    </citation>
    <scope>NUCLEOTIDE SEQUENCE [LARGE SCALE GENOMIC DNA]</scope>
    <source>
        <strain evidence="2">KNP414</strain>
    </source>
</reference>
<dbReference type="KEGG" id="pms:KNP414_04800"/>
<name>F8FHY8_PAEMK</name>
<protein>
    <submittedName>
        <fullName evidence="1">Uncharacterized protein</fullName>
    </submittedName>
</protein>
<evidence type="ECO:0000313" key="2">
    <source>
        <dbReference type="Proteomes" id="UP000006620"/>
    </source>
</evidence>
<evidence type="ECO:0000313" key="1">
    <source>
        <dbReference type="EMBL" id="AEI43330.1"/>
    </source>
</evidence>
<dbReference type="EMBL" id="CP002869">
    <property type="protein sequence ID" value="AEI43330.1"/>
    <property type="molecule type" value="Genomic_DNA"/>
</dbReference>
<proteinExistence type="predicted"/>
<accession>F8FHY8</accession>
<dbReference type="Proteomes" id="UP000006620">
    <property type="component" value="Chromosome"/>
</dbReference>
<dbReference type="HOGENOM" id="CLU_2918301_0_0_9"/>
<sequence length="61" mass="6878">MKKERQPLIQQTATDLSVVLHIFSNMICRTPSSLSEEGVLFVTLMALAKGPFWAENLFIIL</sequence>
<organism evidence="1 2">
    <name type="scientific">Paenibacillus mucilaginosus (strain KNP414)</name>
    <dbReference type="NCBI Taxonomy" id="1036673"/>
    <lineage>
        <taxon>Bacteria</taxon>
        <taxon>Bacillati</taxon>
        <taxon>Bacillota</taxon>
        <taxon>Bacilli</taxon>
        <taxon>Bacillales</taxon>
        <taxon>Paenibacillaceae</taxon>
        <taxon>Paenibacillus</taxon>
    </lineage>
</organism>
<dbReference type="AlphaFoldDB" id="F8FHY8"/>
<reference evidence="1 2" key="2">
    <citation type="journal article" date="2013" name="Genome Announc.">
        <title>Genome Sequence of Growth-Improving Paenibacillus mucilaginosus Strain KNP414.</title>
        <authorList>
            <person name="Lu J.J."/>
            <person name="Wang J.F."/>
            <person name="Hu X.F."/>
        </authorList>
    </citation>
    <scope>NUCLEOTIDE SEQUENCE [LARGE SCALE GENOMIC DNA]</scope>
    <source>
        <strain evidence="1 2">KNP414</strain>
    </source>
</reference>